<gene>
    <name evidence="2" type="ORF">R3P38DRAFT_3257942</name>
</gene>
<accession>A0AAW0D5R8</accession>
<dbReference type="EMBL" id="JAWWNJ010000010">
    <property type="protein sequence ID" value="KAK7046616.1"/>
    <property type="molecule type" value="Genomic_DNA"/>
</dbReference>
<sequence length="355" mass="39456">MRTRAVIQARSRFVYQRHVTAVHALTNPNNLLHAIRSPRLFSLPAPLPFLRRASALLFAHVSASDTYTLKSTTNCLSTRRKSTRALEPTRAERRRFPFPTSGASMAKRNIHLPLSRPSTTGGAPTEYDEERGVPSPPPHPPFRPPAPRPAPSPTPPLGAGLKQYPIPRLDSSRRAQTRRAGFRRSRSRRRLGLYLKSQAWKNSKSTAAALHPLPRRSTPTLNSALPYLKQERLNAQRYASSTTPLAEIEEQYCVSSPPTPNFAVYQLCNTQSYAPQRFPLQHHLIDLRRIASTLTLSPCALQAQPRRLVSQYGAALVAAHSQLCDLRQVLGCPKLRLPMPPSPSTSAESRVSSQA</sequence>
<proteinExistence type="predicted"/>
<evidence type="ECO:0000313" key="3">
    <source>
        <dbReference type="Proteomes" id="UP001362999"/>
    </source>
</evidence>
<organism evidence="2 3">
    <name type="scientific">Favolaschia claudopus</name>
    <dbReference type="NCBI Taxonomy" id="2862362"/>
    <lineage>
        <taxon>Eukaryota</taxon>
        <taxon>Fungi</taxon>
        <taxon>Dikarya</taxon>
        <taxon>Basidiomycota</taxon>
        <taxon>Agaricomycotina</taxon>
        <taxon>Agaricomycetes</taxon>
        <taxon>Agaricomycetidae</taxon>
        <taxon>Agaricales</taxon>
        <taxon>Marasmiineae</taxon>
        <taxon>Mycenaceae</taxon>
        <taxon>Favolaschia</taxon>
    </lineage>
</organism>
<dbReference type="Proteomes" id="UP001362999">
    <property type="component" value="Unassembled WGS sequence"/>
</dbReference>
<keyword evidence="3" id="KW-1185">Reference proteome</keyword>
<protein>
    <submittedName>
        <fullName evidence="2">Uncharacterized protein</fullName>
    </submittedName>
</protein>
<feature type="compositionally biased region" description="Pro residues" evidence="1">
    <location>
        <begin position="134"/>
        <end position="156"/>
    </location>
</feature>
<feature type="region of interest" description="Disordered" evidence="1">
    <location>
        <begin position="79"/>
        <end position="187"/>
    </location>
</feature>
<evidence type="ECO:0000256" key="1">
    <source>
        <dbReference type="SAM" id="MobiDB-lite"/>
    </source>
</evidence>
<evidence type="ECO:0000313" key="2">
    <source>
        <dbReference type="EMBL" id="KAK7046616.1"/>
    </source>
</evidence>
<name>A0AAW0D5R8_9AGAR</name>
<feature type="compositionally biased region" description="Basic residues" evidence="1">
    <location>
        <begin position="175"/>
        <end position="187"/>
    </location>
</feature>
<dbReference type="AlphaFoldDB" id="A0AAW0D5R8"/>
<reference evidence="2 3" key="1">
    <citation type="journal article" date="2024" name="J Genomics">
        <title>Draft genome sequencing and assembly of Favolaschia claudopus CIRM-BRFM 2984 isolated from oak limbs.</title>
        <authorList>
            <person name="Navarro D."/>
            <person name="Drula E."/>
            <person name="Chaduli D."/>
            <person name="Cazenave R."/>
            <person name="Ahrendt S."/>
            <person name="Wang J."/>
            <person name="Lipzen A."/>
            <person name="Daum C."/>
            <person name="Barry K."/>
            <person name="Grigoriev I.V."/>
            <person name="Favel A."/>
            <person name="Rosso M.N."/>
            <person name="Martin F."/>
        </authorList>
    </citation>
    <scope>NUCLEOTIDE SEQUENCE [LARGE SCALE GENOMIC DNA]</scope>
    <source>
        <strain evidence="2 3">CIRM-BRFM 2984</strain>
    </source>
</reference>
<comment type="caution">
    <text evidence="2">The sequence shown here is derived from an EMBL/GenBank/DDBJ whole genome shotgun (WGS) entry which is preliminary data.</text>
</comment>